<gene>
    <name evidence="8" type="ORF">SAMN02982990_02473</name>
</gene>
<dbReference type="PROSITE" id="PS00923">
    <property type="entry name" value="ASP_GLU_RACEMASE_1"/>
    <property type="match status" value="1"/>
</dbReference>
<protein>
    <recommendedName>
        <fullName evidence="2 7">Glutamate racemase</fullName>
        <ecNumber evidence="2 7">5.1.1.3</ecNumber>
    </recommendedName>
</protein>
<evidence type="ECO:0000256" key="5">
    <source>
        <dbReference type="ARBA" id="ARBA00023235"/>
    </source>
</evidence>
<dbReference type="GO" id="GO:0008360">
    <property type="term" value="P:regulation of cell shape"/>
    <property type="evidence" value="ECO:0007669"/>
    <property type="project" value="UniProtKB-KW"/>
</dbReference>
<dbReference type="GeneID" id="45656666"/>
<dbReference type="OrthoDB" id="9801055at2"/>
<dbReference type="Gene3D" id="3.40.50.1860">
    <property type="match status" value="2"/>
</dbReference>
<evidence type="ECO:0000313" key="9">
    <source>
        <dbReference type="Proteomes" id="UP000183223"/>
    </source>
</evidence>
<sequence length="286" mass="32319">MLVENTIILEKKSIAFYNANGDSIEKINTDAPRILIFDSGVGGLSVSKYIEKFFLGTDVVYIADNKLYPYGNKGRTLLLERIEDLLEQAIQVFKPIGLIIACNTASTLLSNSFIEKLKMPCIKVLSPILEAFQISLKKNVLLIATPNTINSEYVNNICAKLIDDKFIFKKLGLTELVKFSEMKSRGISLKTNDIENLILRLMTKEEVDNVDVVILGCTHFPNIKDELKYIFKNVKEWVAPAYDAINSLYQVISQINSQKGIQKFLFLTEQSKVDNFTSPYTYSGFL</sequence>
<dbReference type="Pfam" id="PF01177">
    <property type="entry name" value="Asp_Glu_race"/>
    <property type="match status" value="1"/>
</dbReference>
<dbReference type="PANTHER" id="PTHR21198">
    <property type="entry name" value="GLUTAMATE RACEMASE"/>
    <property type="match status" value="1"/>
</dbReference>
<evidence type="ECO:0000256" key="3">
    <source>
        <dbReference type="ARBA" id="ARBA00022960"/>
    </source>
</evidence>
<proteinExistence type="predicted"/>
<keyword evidence="4" id="KW-0573">Peptidoglycan synthesis</keyword>
<evidence type="ECO:0000256" key="1">
    <source>
        <dbReference type="ARBA" id="ARBA00001602"/>
    </source>
</evidence>
<dbReference type="EMBL" id="FMWJ01000010">
    <property type="protein sequence ID" value="SCZ65981.1"/>
    <property type="molecule type" value="Genomic_DNA"/>
</dbReference>
<dbReference type="InterPro" id="IPR018187">
    <property type="entry name" value="Asp/Glu_racemase_AS_1"/>
</dbReference>
<dbReference type="AlphaFoldDB" id="A0A1G5QXK4"/>
<comment type="catalytic activity">
    <reaction evidence="1">
        <text>L-glutamate = D-glutamate</text>
        <dbReference type="Rhea" id="RHEA:12813"/>
        <dbReference type="ChEBI" id="CHEBI:29985"/>
        <dbReference type="ChEBI" id="CHEBI:29986"/>
        <dbReference type="EC" id="5.1.1.3"/>
    </reaction>
</comment>
<dbReference type="InterPro" id="IPR015942">
    <property type="entry name" value="Asp/Glu/hydantoin_racemase"/>
</dbReference>
<dbReference type="SUPFAM" id="SSF53681">
    <property type="entry name" value="Aspartate/glutamate racemase"/>
    <property type="match status" value="2"/>
</dbReference>
<dbReference type="InterPro" id="IPR001920">
    <property type="entry name" value="Asp/Glu_race"/>
</dbReference>
<evidence type="ECO:0000256" key="4">
    <source>
        <dbReference type="ARBA" id="ARBA00022984"/>
    </source>
</evidence>
<reference evidence="9" key="1">
    <citation type="submission" date="2016-10" db="EMBL/GenBank/DDBJ databases">
        <authorList>
            <person name="Varghese N."/>
            <person name="Submissions S."/>
        </authorList>
    </citation>
    <scope>NUCLEOTIDE SEQUENCE [LARGE SCALE GENOMIC DNA]</scope>
    <source>
        <strain evidence="9">ATCC 29999</strain>
    </source>
</reference>
<keyword evidence="9" id="KW-1185">Reference proteome</keyword>
<dbReference type="EC" id="5.1.1.3" evidence="2 7"/>
<dbReference type="Proteomes" id="UP000183223">
    <property type="component" value="Unassembled WGS sequence"/>
</dbReference>
<dbReference type="InterPro" id="IPR004391">
    <property type="entry name" value="Glu_race"/>
</dbReference>
<evidence type="ECO:0000313" key="8">
    <source>
        <dbReference type="EMBL" id="SCZ65981.1"/>
    </source>
</evidence>
<name>A0A1G5QXK4_PHOLU</name>
<evidence type="ECO:0000256" key="6">
    <source>
        <dbReference type="ARBA" id="ARBA00023316"/>
    </source>
</evidence>
<keyword evidence="6" id="KW-0961">Cell wall biogenesis/degradation</keyword>
<organism evidence="8 9">
    <name type="scientific">Photorhabdus luminescens</name>
    <name type="common">Xenorhabdus luminescens</name>
    <dbReference type="NCBI Taxonomy" id="29488"/>
    <lineage>
        <taxon>Bacteria</taxon>
        <taxon>Pseudomonadati</taxon>
        <taxon>Pseudomonadota</taxon>
        <taxon>Gammaproteobacteria</taxon>
        <taxon>Enterobacterales</taxon>
        <taxon>Morganellaceae</taxon>
        <taxon>Photorhabdus</taxon>
    </lineage>
</organism>
<dbReference type="InterPro" id="IPR033134">
    <property type="entry name" value="Asp/Glu_racemase_AS_2"/>
</dbReference>
<dbReference type="GO" id="GO:0009252">
    <property type="term" value="P:peptidoglycan biosynthetic process"/>
    <property type="evidence" value="ECO:0007669"/>
    <property type="project" value="UniProtKB-UniRule"/>
</dbReference>
<accession>A0A1G5QXK4</accession>
<dbReference type="NCBIfam" id="TIGR00067">
    <property type="entry name" value="glut_race"/>
    <property type="match status" value="1"/>
</dbReference>
<dbReference type="PANTHER" id="PTHR21198:SF3">
    <property type="entry name" value="GLUTAMATE RACEMASE"/>
    <property type="match status" value="1"/>
</dbReference>
<dbReference type="GO" id="GO:0008881">
    <property type="term" value="F:glutamate racemase activity"/>
    <property type="evidence" value="ECO:0007669"/>
    <property type="project" value="UniProtKB-UniRule"/>
</dbReference>
<evidence type="ECO:0000256" key="7">
    <source>
        <dbReference type="NCBIfam" id="TIGR00067"/>
    </source>
</evidence>
<keyword evidence="5" id="KW-0413">Isomerase</keyword>
<evidence type="ECO:0000256" key="2">
    <source>
        <dbReference type="ARBA" id="ARBA00013090"/>
    </source>
</evidence>
<keyword evidence="3" id="KW-0133">Cell shape</keyword>
<dbReference type="PROSITE" id="PS00924">
    <property type="entry name" value="ASP_GLU_RACEMASE_2"/>
    <property type="match status" value="1"/>
</dbReference>
<dbReference type="RefSeq" id="WP_049583688.1">
    <property type="nucleotide sequence ID" value="NZ_CAWQXX010000069.1"/>
</dbReference>
<dbReference type="GO" id="GO:0071555">
    <property type="term" value="P:cell wall organization"/>
    <property type="evidence" value="ECO:0007669"/>
    <property type="project" value="UniProtKB-KW"/>
</dbReference>